<feature type="domain" description="Phospholipid/glycerol acyltransferase" evidence="5">
    <location>
        <begin position="82"/>
        <end position="204"/>
    </location>
</feature>
<sequence length="302" mass="34915">MAGSFTHLRGAVLILPWLVWLFVIDIVVSALLPFTPLFPNSCYRLSSAAAESVWVWIQHVFTRNNGATITVSGDVLPQAESAVVVVNHVSWCDFYMIQALAIRSGMLGRCRYFAKTQLKWVPFLGWGLWVLGMPMVSRRWDKDKRELNRVFFGIVVRKWPTWLISFSEATRYTPEKYAESVAWCSAHGHPQPMHLLYPRTKGFVATVQHLRQAAHVKAVYDLAIAYQHGTEFQAAPSMWDTLRLPNLSDESRGEGYRFHVHVRRFPISELPETDEELAKWLEQRWVEKGLWLEEKRLEWAST</sequence>
<name>A0A162MMZ9_9HYPO</name>
<keyword evidence="4" id="KW-0812">Transmembrane</keyword>
<feature type="transmembrane region" description="Helical" evidence="4">
    <location>
        <begin position="12"/>
        <end position="34"/>
    </location>
</feature>
<reference evidence="6 7" key="1">
    <citation type="journal article" date="2016" name="Genome Biol. Evol.">
        <title>Divergent and convergent evolution of fungal pathogenicity.</title>
        <authorList>
            <person name="Shang Y."/>
            <person name="Xiao G."/>
            <person name="Zheng P."/>
            <person name="Cen K."/>
            <person name="Zhan S."/>
            <person name="Wang C."/>
        </authorList>
    </citation>
    <scope>NUCLEOTIDE SEQUENCE [LARGE SCALE GENOMIC DNA]</scope>
    <source>
        <strain evidence="6 7">RCEF 264</strain>
    </source>
</reference>
<evidence type="ECO:0000259" key="5">
    <source>
        <dbReference type="SMART" id="SM00563"/>
    </source>
</evidence>
<dbReference type="AlphaFoldDB" id="A0A162MMZ9"/>
<organism evidence="6 7">
    <name type="scientific">Niveomyces insectorum RCEF 264</name>
    <dbReference type="NCBI Taxonomy" id="1081102"/>
    <lineage>
        <taxon>Eukaryota</taxon>
        <taxon>Fungi</taxon>
        <taxon>Dikarya</taxon>
        <taxon>Ascomycota</taxon>
        <taxon>Pezizomycotina</taxon>
        <taxon>Sordariomycetes</taxon>
        <taxon>Hypocreomycetidae</taxon>
        <taxon>Hypocreales</taxon>
        <taxon>Cordycipitaceae</taxon>
        <taxon>Niveomyces</taxon>
    </lineage>
</organism>
<comment type="similarity">
    <text evidence="1">Belongs to the 1-acyl-sn-glycerol-3-phosphate acyltransferase family.</text>
</comment>
<evidence type="ECO:0000313" key="6">
    <source>
        <dbReference type="EMBL" id="OAA64330.1"/>
    </source>
</evidence>
<dbReference type="GO" id="GO:0003841">
    <property type="term" value="F:1-acylglycerol-3-phosphate O-acyltransferase activity"/>
    <property type="evidence" value="ECO:0007669"/>
    <property type="project" value="TreeGrafter"/>
</dbReference>
<keyword evidence="3 6" id="KW-0012">Acyltransferase</keyword>
<dbReference type="Pfam" id="PF01553">
    <property type="entry name" value="Acyltransferase"/>
    <property type="match status" value="1"/>
</dbReference>
<dbReference type="EMBL" id="AZHD01000004">
    <property type="protein sequence ID" value="OAA64330.1"/>
    <property type="molecule type" value="Genomic_DNA"/>
</dbReference>
<dbReference type="PANTHER" id="PTHR10983:SF24">
    <property type="entry name" value="1-ACYLGLYCEROL-3-PHOSPHATE O-ACYLTRANSFERASE 3, ISOFORM E-RELATED"/>
    <property type="match status" value="1"/>
</dbReference>
<dbReference type="Proteomes" id="UP000076874">
    <property type="component" value="Unassembled WGS sequence"/>
</dbReference>
<protein>
    <submittedName>
        <fullName evidence="6">1-acyl-sn-glycerol-3-phosphate acyltransferase</fullName>
    </submittedName>
</protein>
<evidence type="ECO:0000256" key="2">
    <source>
        <dbReference type="ARBA" id="ARBA00022679"/>
    </source>
</evidence>
<dbReference type="SMART" id="SM00563">
    <property type="entry name" value="PlsC"/>
    <property type="match status" value="1"/>
</dbReference>
<evidence type="ECO:0000256" key="3">
    <source>
        <dbReference type="ARBA" id="ARBA00023315"/>
    </source>
</evidence>
<keyword evidence="7" id="KW-1185">Reference proteome</keyword>
<dbReference type="InterPro" id="IPR002123">
    <property type="entry name" value="Plipid/glycerol_acylTrfase"/>
</dbReference>
<evidence type="ECO:0000256" key="1">
    <source>
        <dbReference type="ARBA" id="ARBA00008655"/>
    </source>
</evidence>
<keyword evidence="4" id="KW-1133">Transmembrane helix</keyword>
<dbReference type="PANTHER" id="PTHR10983">
    <property type="entry name" value="1-ACYLGLYCEROL-3-PHOSPHATE ACYLTRANSFERASE-RELATED"/>
    <property type="match status" value="1"/>
</dbReference>
<dbReference type="SUPFAM" id="SSF69593">
    <property type="entry name" value="Glycerol-3-phosphate (1)-acyltransferase"/>
    <property type="match status" value="1"/>
</dbReference>
<dbReference type="STRING" id="1081102.A0A162MMZ9"/>
<evidence type="ECO:0000256" key="4">
    <source>
        <dbReference type="SAM" id="Phobius"/>
    </source>
</evidence>
<keyword evidence="2 6" id="KW-0808">Transferase</keyword>
<dbReference type="CDD" id="cd07990">
    <property type="entry name" value="LPLAT_LCLAT1-like"/>
    <property type="match status" value="1"/>
</dbReference>
<accession>A0A162MMZ9</accession>
<dbReference type="OrthoDB" id="189226at2759"/>
<evidence type="ECO:0000313" key="7">
    <source>
        <dbReference type="Proteomes" id="UP000076874"/>
    </source>
</evidence>
<comment type="caution">
    <text evidence="6">The sequence shown here is derived from an EMBL/GenBank/DDBJ whole genome shotgun (WGS) entry which is preliminary data.</text>
</comment>
<dbReference type="InterPro" id="IPR032098">
    <property type="entry name" value="Acyltransf_C"/>
</dbReference>
<dbReference type="Pfam" id="PF16076">
    <property type="entry name" value="Acyltransf_C"/>
    <property type="match status" value="1"/>
</dbReference>
<gene>
    <name evidence="6" type="ORF">SPI_02977</name>
</gene>
<keyword evidence="4" id="KW-0472">Membrane</keyword>
<proteinExistence type="inferred from homology"/>
<dbReference type="GO" id="GO:0012505">
    <property type="term" value="C:endomembrane system"/>
    <property type="evidence" value="ECO:0007669"/>
    <property type="project" value="TreeGrafter"/>
</dbReference>